<evidence type="ECO:0000313" key="2">
    <source>
        <dbReference type="Proteomes" id="UP000887013"/>
    </source>
</evidence>
<proteinExistence type="predicted"/>
<dbReference type="EMBL" id="BMAW01002856">
    <property type="protein sequence ID" value="GFS80657.1"/>
    <property type="molecule type" value="Genomic_DNA"/>
</dbReference>
<dbReference type="OrthoDB" id="425619at2759"/>
<gene>
    <name evidence="1" type="ORF">NPIL_173521</name>
</gene>
<sequence length="95" mass="10778">MSLADGYKSEGEVCTTSVVIRLEGRVIRTPLIVLPYAKGSRTLLGMNFLQNAGIVRNLKHHNWFCSDSPHRTYDFVKEVIIQEVQSRPNLEDNTC</sequence>
<reference evidence="1" key="1">
    <citation type="submission" date="2020-08" db="EMBL/GenBank/DDBJ databases">
        <title>Multicomponent nature underlies the extraordinary mechanical properties of spider dragline silk.</title>
        <authorList>
            <person name="Kono N."/>
            <person name="Nakamura H."/>
            <person name="Mori M."/>
            <person name="Yoshida Y."/>
            <person name="Ohtoshi R."/>
            <person name="Malay A.D."/>
            <person name="Moran D.A.P."/>
            <person name="Tomita M."/>
            <person name="Numata K."/>
            <person name="Arakawa K."/>
        </authorList>
    </citation>
    <scope>NUCLEOTIDE SEQUENCE</scope>
</reference>
<name>A0A8X6MW48_NEPPI</name>
<evidence type="ECO:0000313" key="1">
    <source>
        <dbReference type="EMBL" id="GFS80657.1"/>
    </source>
</evidence>
<organism evidence="1 2">
    <name type="scientific">Nephila pilipes</name>
    <name type="common">Giant wood spider</name>
    <name type="synonym">Nephila maculata</name>
    <dbReference type="NCBI Taxonomy" id="299642"/>
    <lineage>
        <taxon>Eukaryota</taxon>
        <taxon>Metazoa</taxon>
        <taxon>Ecdysozoa</taxon>
        <taxon>Arthropoda</taxon>
        <taxon>Chelicerata</taxon>
        <taxon>Arachnida</taxon>
        <taxon>Araneae</taxon>
        <taxon>Araneomorphae</taxon>
        <taxon>Entelegynae</taxon>
        <taxon>Araneoidea</taxon>
        <taxon>Nephilidae</taxon>
        <taxon>Nephila</taxon>
    </lineage>
</organism>
<dbReference type="AlphaFoldDB" id="A0A8X6MW48"/>
<accession>A0A8X6MW48</accession>
<dbReference type="Proteomes" id="UP000887013">
    <property type="component" value="Unassembled WGS sequence"/>
</dbReference>
<comment type="caution">
    <text evidence="1">The sequence shown here is derived from an EMBL/GenBank/DDBJ whole genome shotgun (WGS) entry which is preliminary data.</text>
</comment>
<keyword evidence="2" id="KW-1185">Reference proteome</keyword>
<protein>
    <submittedName>
        <fullName evidence="1">Uncharacterized protein</fullName>
    </submittedName>
</protein>